<proteinExistence type="predicted"/>
<accession>A0A5C6DM15</accession>
<dbReference type="EMBL" id="SJPV01000006">
    <property type="protein sequence ID" value="TWU35899.1"/>
    <property type="molecule type" value="Genomic_DNA"/>
</dbReference>
<evidence type="ECO:0000313" key="1">
    <source>
        <dbReference type="EMBL" id="TWU35899.1"/>
    </source>
</evidence>
<evidence type="ECO:0000313" key="2">
    <source>
        <dbReference type="Proteomes" id="UP000319143"/>
    </source>
</evidence>
<reference evidence="1 2" key="1">
    <citation type="submission" date="2019-02" db="EMBL/GenBank/DDBJ databases">
        <title>Deep-cultivation of Planctomycetes and their phenomic and genomic characterization uncovers novel biology.</title>
        <authorList>
            <person name="Wiegand S."/>
            <person name="Jogler M."/>
            <person name="Boedeker C."/>
            <person name="Pinto D."/>
            <person name="Vollmers J."/>
            <person name="Rivas-Marin E."/>
            <person name="Kohn T."/>
            <person name="Peeters S.H."/>
            <person name="Heuer A."/>
            <person name="Rast P."/>
            <person name="Oberbeckmann S."/>
            <person name="Bunk B."/>
            <person name="Jeske O."/>
            <person name="Meyerdierks A."/>
            <person name="Storesund J.E."/>
            <person name="Kallscheuer N."/>
            <person name="Luecker S."/>
            <person name="Lage O.M."/>
            <person name="Pohl T."/>
            <person name="Merkel B.J."/>
            <person name="Hornburger P."/>
            <person name="Mueller R.-W."/>
            <person name="Bruemmer F."/>
            <person name="Labrenz M."/>
            <person name="Spormann A.M."/>
            <person name="Op Den Camp H."/>
            <person name="Overmann J."/>
            <person name="Amann R."/>
            <person name="Jetten M.S.M."/>
            <person name="Mascher T."/>
            <person name="Medema M.H."/>
            <person name="Devos D.P."/>
            <person name="Kaster A.-K."/>
            <person name="Ovreas L."/>
            <person name="Rohde M."/>
            <person name="Galperin M.Y."/>
            <person name="Jogler C."/>
        </authorList>
    </citation>
    <scope>NUCLEOTIDE SEQUENCE [LARGE SCALE GENOMIC DNA]</scope>
    <source>
        <strain evidence="1 2">Poly41</strain>
    </source>
</reference>
<dbReference type="Proteomes" id="UP000319143">
    <property type="component" value="Unassembled WGS sequence"/>
</dbReference>
<name>A0A5C6DM15_9BACT</name>
<dbReference type="AlphaFoldDB" id="A0A5C6DM15"/>
<keyword evidence="2" id="KW-1185">Reference proteome</keyword>
<gene>
    <name evidence="1" type="ORF">Poly41_36500</name>
</gene>
<organism evidence="1 2">
    <name type="scientific">Novipirellula artificiosorum</name>
    <dbReference type="NCBI Taxonomy" id="2528016"/>
    <lineage>
        <taxon>Bacteria</taxon>
        <taxon>Pseudomonadati</taxon>
        <taxon>Planctomycetota</taxon>
        <taxon>Planctomycetia</taxon>
        <taxon>Pirellulales</taxon>
        <taxon>Pirellulaceae</taxon>
        <taxon>Novipirellula</taxon>
    </lineage>
</organism>
<protein>
    <submittedName>
        <fullName evidence="1">Uncharacterized protein</fullName>
    </submittedName>
</protein>
<comment type="caution">
    <text evidence="1">The sequence shown here is derived from an EMBL/GenBank/DDBJ whole genome shotgun (WGS) entry which is preliminary data.</text>
</comment>
<sequence length="122" mass="13504">MIHPSQTYSPQRFVCNQLTPIESKKDCARWSRRLEPIQQGSSTQSAKAYQSNESSSLANAKQALVSRLTPGLQRGLVGFLERGFLEKGAAFYALAPASFTNLLKRLLVRAAAFLWITFLLAA</sequence>